<dbReference type="GO" id="GO:0016020">
    <property type="term" value="C:membrane"/>
    <property type="evidence" value="ECO:0007669"/>
    <property type="project" value="InterPro"/>
</dbReference>
<dbReference type="Proteomes" id="UP000261520">
    <property type="component" value="Unplaced"/>
</dbReference>
<keyword evidence="5" id="KW-0963">Cytoplasm</keyword>
<evidence type="ECO:0000256" key="5">
    <source>
        <dbReference type="ARBA" id="ARBA00022490"/>
    </source>
</evidence>
<reference evidence="10" key="2">
    <citation type="submission" date="2025-09" db="UniProtKB">
        <authorList>
            <consortium name="Ensembl"/>
        </authorList>
    </citation>
    <scope>IDENTIFICATION</scope>
</reference>
<dbReference type="GO" id="GO:0005737">
    <property type="term" value="C:cytoplasm"/>
    <property type="evidence" value="ECO:0007669"/>
    <property type="project" value="UniProtKB-SubCell"/>
</dbReference>
<dbReference type="GO" id="GO:0008360">
    <property type="term" value="P:regulation of cell shape"/>
    <property type="evidence" value="ECO:0007669"/>
    <property type="project" value="InterPro"/>
</dbReference>
<dbReference type="PANTHER" id="PTHR46881:SF1">
    <property type="entry name" value="PALMDELPHIN"/>
    <property type="match status" value="1"/>
</dbReference>
<name>A0A3B4A0X3_9GOBI</name>
<dbReference type="Ensembl" id="ENSPMGT00000011375.1">
    <property type="protein sequence ID" value="ENSPMGP00000010668.1"/>
    <property type="gene ID" value="ENSPMGG00000008834.1"/>
</dbReference>
<evidence type="ECO:0000256" key="9">
    <source>
        <dbReference type="ARBA" id="ARBA00040857"/>
    </source>
</evidence>
<dbReference type="InterPro" id="IPR004965">
    <property type="entry name" value="Paralemmin"/>
</dbReference>
<keyword evidence="8" id="KW-0966">Cell projection</keyword>
<evidence type="ECO:0000313" key="10">
    <source>
        <dbReference type="Ensembl" id="ENSPMGP00000010668.1"/>
    </source>
</evidence>
<evidence type="ECO:0000256" key="8">
    <source>
        <dbReference type="ARBA" id="ARBA00023273"/>
    </source>
</evidence>
<sequence length="444" mass="49780">MEEAELLKERLQAITVSLHTCAKKSLREQWLLDSTSHNAPGSASSEQQTRSLLLSIYRIEKEIEALEREEAIVSKNESFILERLRAVEKSTQDIIKVEPQPVAAATPHFPQSLTLTTNDPVHLEAPPRKTLFAMQINVNKNMRTGESTVLSTSCLPPEDLQSHPGFKVYDDGRKCVYALHTLEDSGQSGVSELSASEVEQLLKSATMHRQRNLHHNGHTSYCHQPHRLAPNHHRTGHKHNQRNGREIQRGTSFRLPQNNNHCPSHQLRRHQMSAHQLSYTPANDIPLSDYISVDEEEELLCCRLPPSSQRASPTPSPIFGEDTNYTILNAMETGEPITAVFMGFQPAADDSGQGQEFEGALKAELVIIDDDYGKETAETKQEMMNGSVGVVKERRAFLPKPPKHHAGLFNYSISFILVYSTFPVPPSTGESLKQHTYIHEPTPQ</sequence>
<evidence type="ECO:0000256" key="4">
    <source>
        <dbReference type="ARBA" id="ARBA00005756"/>
    </source>
</evidence>
<dbReference type="PANTHER" id="PTHR46881">
    <property type="entry name" value="PALMDELPHIN"/>
    <property type="match status" value="1"/>
</dbReference>
<organism evidence="10 11">
    <name type="scientific">Periophthalmus magnuspinnatus</name>
    <dbReference type="NCBI Taxonomy" id="409849"/>
    <lineage>
        <taxon>Eukaryota</taxon>
        <taxon>Metazoa</taxon>
        <taxon>Chordata</taxon>
        <taxon>Craniata</taxon>
        <taxon>Vertebrata</taxon>
        <taxon>Euteleostomi</taxon>
        <taxon>Actinopterygii</taxon>
        <taxon>Neopterygii</taxon>
        <taxon>Teleostei</taxon>
        <taxon>Neoteleostei</taxon>
        <taxon>Acanthomorphata</taxon>
        <taxon>Gobiaria</taxon>
        <taxon>Gobiiformes</taxon>
        <taxon>Gobioidei</taxon>
        <taxon>Gobiidae</taxon>
        <taxon>Oxudercinae</taxon>
        <taxon>Periophthalmus</taxon>
    </lineage>
</organism>
<reference evidence="10" key="1">
    <citation type="submission" date="2025-08" db="UniProtKB">
        <authorList>
            <consortium name="Ensembl"/>
        </authorList>
    </citation>
    <scope>IDENTIFICATION</scope>
</reference>
<evidence type="ECO:0000256" key="3">
    <source>
        <dbReference type="ARBA" id="ARBA00004552"/>
    </source>
</evidence>
<keyword evidence="7" id="KW-0175">Coiled coil</keyword>
<evidence type="ECO:0000313" key="11">
    <source>
        <dbReference type="Proteomes" id="UP000261520"/>
    </source>
</evidence>
<comment type="similarity">
    <text evidence="4">Belongs to the paralemmin family.</text>
</comment>
<dbReference type="GO" id="GO:0043197">
    <property type="term" value="C:dendritic spine"/>
    <property type="evidence" value="ECO:0007669"/>
    <property type="project" value="UniProtKB-SubCell"/>
</dbReference>
<protein>
    <recommendedName>
        <fullName evidence="9">Palmdelphin</fullName>
    </recommendedName>
</protein>
<evidence type="ECO:0000256" key="2">
    <source>
        <dbReference type="ARBA" id="ARBA00004496"/>
    </source>
</evidence>
<accession>A0A3B4A0X3</accession>
<evidence type="ECO:0000256" key="6">
    <source>
        <dbReference type="ARBA" id="ARBA00023018"/>
    </source>
</evidence>
<proteinExistence type="inferred from homology"/>
<evidence type="ECO:0000256" key="7">
    <source>
        <dbReference type="ARBA" id="ARBA00023054"/>
    </source>
</evidence>
<keyword evidence="11" id="KW-1185">Reference proteome</keyword>
<keyword evidence="6" id="KW-0770">Synapse</keyword>
<dbReference type="AlphaFoldDB" id="A0A3B4A0X3"/>
<dbReference type="Pfam" id="PF03285">
    <property type="entry name" value="Paralemmin"/>
    <property type="match status" value="1"/>
</dbReference>
<evidence type="ECO:0000256" key="1">
    <source>
        <dbReference type="ARBA" id="ARBA00004279"/>
    </source>
</evidence>
<dbReference type="STRING" id="409849.ENSPMGP00000010668"/>
<comment type="subcellular location">
    <subcellularLocation>
        <location evidence="1">Cell projection</location>
        <location evidence="1">Dendrite</location>
    </subcellularLocation>
    <subcellularLocation>
        <location evidence="3">Cell projection</location>
        <location evidence="3">Dendritic spine</location>
    </subcellularLocation>
    <subcellularLocation>
        <location evidence="2">Cytoplasm</location>
    </subcellularLocation>
</comment>